<gene>
    <name evidence="4" type="ORF">GCM10023215_58370</name>
</gene>
<accession>A0ABP8XJA6</accession>
<keyword evidence="1" id="KW-0560">Oxidoreductase</keyword>
<dbReference type="InterPro" id="IPR036291">
    <property type="entry name" value="NAD(P)-bd_dom_sf"/>
</dbReference>
<evidence type="ECO:0000313" key="4">
    <source>
        <dbReference type="EMBL" id="GAA4709172.1"/>
    </source>
</evidence>
<evidence type="ECO:0000259" key="3">
    <source>
        <dbReference type="Pfam" id="PF02826"/>
    </source>
</evidence>
<dbReference type="EMBL" id="BAABIC010000027">
    <property type="protein sequence ID" value="GAA4709172.1"/>
    <property type="molecule type" value="Genomic_DNA"/>
</dbReference>
<dbReference type="Proteomes" id="UP001500325">
    <property type="component" value="Unassembled WGS sequence"/>
</dbReference>
<evidence type="ECO:0000256" key="2">
    <source>
        <dbReference type="ARBA" id="ARBA00023027"/>
    </source>
</evidence>
<keyword evidence="2" id="KW-0520">NAD</keyword>
<dbReference type="SUPFAM" id="SSF51735">
    <property type="entry name" value="NAD(P)-binding Rossmann-fold domains"/>
    <property type="match status" value="1"/>
</dbReference>
<feature type="domain" description="D-isomer specific 2-hydroxyacid dehydrogenase NAD-binding" evidence="3">
    <location>
        <begin position="107"/>
        <end position="285"/>
    </location>
</feature>
<dbReference type="Pfam" id="PF02826">
    <property type="entry name" value="2-Hacid_dh_C"/>
    <property type="match status" value="1"/>
</dbReference>
<proteinExistence type="predicted"/>
<organism evidence="4 5">
    <name type="scientific">Pseudonocardia yuanmonensis</name>
    <dbReference type="NCBI Taxonomy" id="1095914"/>
    <lineage>
        <taxon>Bacteria</taxon>
        <taxon>Bacillati</taxon>
        <taxon>Actinomycetota</taxon>
        <taxon>Actinomycetes</taxon>
        <taxon>Pseudonocardiales</taxon>
        <taxon>Pseudonocardiaceae</taxon>
        <taxon>Pseudonocardia</taxon>
    </lineage>
</organism>
<dbReference type="PANTHER" id="PTHR10996:SF178">
    <property type="entry name" value="2-HYDROXYACID DEHYDROGENASE YGL185C-RELATED"/>
    <property type="match status" value="1"/>
</dbReference>
<name>A0ABP8XJA6_9PSEU</name>
<dbReference type="InterPro" id="IPR006140">
    <property type="entry name" value="D-isomer_DH_NAD-bd"/>
</dbReference>
<evidence type="ECO:0000256" key="1">
    <source>
        <dbReference type="ARBA" id="ARBA00023002"/>
    </source>
</evidence>
<dbReference type="InterPro" id="IPR050223">
    <property type="entry name" value="D-isomer_2-hydroxyacid_DH"/>
</dbReference>
<evidence type="ECO:0000313" key="5">
    <source>
        <dbReference type="Proteomes" id="UP001500325"/>
    </source>
</evidence>
<comment type="caution">
    <text evidence="4">The sequence shown here is derived from an EMBL/GenBank/DDBJ whole genome shotgun (WGS) entry which is preliminary data.</text>
</comment>
<dbReference type="Gene3D" id="3.40.50.720">
    <property type="entry name" value="NAD(P)-binding Rossmann-like Domain"/>
    <property type="match status" value="2"/>
</dbReference>
<keyword evidence="5" id="KW-1185">Reference proteome</keyword>
<protein>
    <submittedName>
        <fullName evidence="4">2-hydroxyacid dehydrogenase</fullName>
    </submittedName>
</protein>
<sequence>MRPGAVLVTDELQLRALGTPPAGWRHALWDELEAGAVPEADVRFVAIDRRGGPARRRRMRELPHLERVQVLSVGYDYVAEYVPSGARLHNAASVIAETTAEQGLLGILAALRRLPDYVRAQDRCDWVDVDDPTSTIPASALESLVGATVLQLGHGVVGKALARRLEVCGAEVVPFARTARLEARRRVRPMEELDDWLPRADVVSSALPLGPQTRRIVDAAFLARMRAGALFSNVGRGATVDTAALIAELATGRIRASLDVVDPEPLPADHPLWRMPNVLLTPHMAGDARTTARDLAALVAAQVEAYRTGHPLIDDVTDHLPRHAEHVS</sequence>
<reference evidence="5" key="1">
    <citation type="journal article" date="2019" name="Int. J. Syst. Evol. Microbiol.">
        <title>The Global Catalogue of Microorganisms (GCM) 10K type strain sequencing project: providing services to taxonomists for standard genome sequencing and annotation.</title>
        <authorList>
            <consortium name="The Broad Institute Genomics Platform"/>
            <consortium name="The Broad Institute Genome Sequencing Center for Infectious Disease"/>
            <person name="Wu L."/>
            <person name="Ma J."/>
        </authorList>
    </citation>
    <scope>NUCLEOTIDE SEQUENCE [LARGE SCALE GENOMIC DNA]</scope>
    <source>
        <strain evidence="5">JCM 18055</strain>
    </source>
</reference>
<dbReference type="PANTHER" id="PTHR10996">
    <property type="entry name" value="2-HYDROXYACID DEHYDROGENASE-RELATED"/>
    <property type="match status" value="1"/>
</dbReference>
<dbReference type="RefSeq" id="WP_345383994.1">
    <property type="nucleotide sequence ID" value="NZ_BAABIC010000027.1"/>
</dbReference>